<evidence type="ECO:0000259" key="1">
    <source>
        <dbReference type="Pfam" id="PF12146"/>
    </source>
</evidence>
<proteinExistence type="predicted"/>
<evidence type="ECO:0000313" key="2">
    <source>
        <dbReference type="EMBL" id="EGF10381.1"/>
    </source>
</evidence>
<evidence type="ECO:0000313" key="3">
    <source>
        <dbReference type="Proteomes" id="UP000004105"/>
    </source>
</evidence>
<dbReference type="EMBL" id="AFAY01000042">
    <property type="protein sequence ID" value="EGF10381.1"/>
    <property type="molecule type" value="Genomic_DNA"/>
</dbReference>
<feature type="domain" description="Serine aminopeptidase S33" evidence="1">
    <location>
        <begin position="66"/>
        <end position="163"/>
    </location>
</feature>
<dbReference type="Pfam" id="PF12146">
    <property type="entry name" value="Hydrolase_4"/>
    <property type="match status" value="1"/>
</dbReference>
<organism evidence="2 3">
    <name type="scientific">Neisseria bacilliformis ATCC BAA-1200</name>
    <dbReference type="NCBI Taxonomy" id="888742"/>
    <lineage>
        <taxon>Bacteria</taxon>
        <taxon>Pseudomonadati</taxon>
        <taxon>Pseudomonadota</taxon>
        <taxon>Betaproteobacteria</taxon>
        <taxon>Neisseriales</taxon>
        <taxon>Neisseriaceae</taxon>
        <taxon>Neisseria</taxon>
    </lineage>
</organism>
<dbReference type="AlphaFoldDB" id="F2BE62"/>
<reference evidence="2 3" key="1">
    <citation type="submission" date="2011-02" db="EMBL/GenBank/DDBJ databases">
        <authorList>
            <person name="Muzny D."/>
            <person name="Qin X."/>
            <person name="Deng J."/>
            <person name="Jiang H."/>
            <person name="Liu Y."/>
            <person name="Qu J."/>
            <person name="Song X.-Z."/>
            <person name="Zhang L."/>
            <person name="Thornton R."/>
            <person name="Coyle M."/>
            <person name="Francisco L."/>
            <person name="Jackson L."/>
            <person name="Javaid M."/>
            <person name="Korchina V."/>
            <person name="Kovar C."/>
            <person name="Mata R."/>
            <person name="Mathew T."/>
            <person name="Ngo R."/>
            <person name="Nguyen L."/>
            <person name="Nguyen N."/>
            <person name="Okwuonu G."/>
            <person name="Ongeri F."/>
            <person name="Pham C."/>
            <person name="Simmons D."/>
            <person name="Wilczek-Boney K."/>
            <person name="Hale W."/>
            <person name="Jakkamsetti A."/>
            <person name="Pham P."/>
            <person name="Ruth R."/>
            <person name="San Lucas F."/>
            <person name="Warren J."/>
            <person name="Zhang J."/>
            <person name="Zhao Z."/>
            <person name="Zhou C."/>
            <person name="Zhu D."/>
            <person name="Lee S."/>
            <person name="Bess C."/>
            <person name="Blankenburg K."/>
            <person name="Forbes L."/>
            <person name="Fu Q."/>
            <person name="Gubbala S."/>
            <person name="Hirani K."/>
            <person name="Jayaseelan J.C."/>
            <person name="Lara F."/>
            <person name="Munidasa M."/>
            <person name="Palculict T."/>
            <person name="Patil S."/>
            <person name="Pu L.-L."/>
            <person name="Saada N."/>
            <person name="Tang L."/>
            <person name="Weissenberger G."/>
            <person name="Zhu Y."/>
            <person name="Hemphill L."/>
            <person name="Shang Y."/>
            <person name="Youmans B."/>
            <person name="Ayvaz T."/>
            <person name="Ross M."/>
            <person name="Santibanez J."/>
            <person name="Aqrawi P."/>
            <person name="Gross S."/>
            <person name="Joshi V."/>
            <person name="Fowler G."/>
            <person name="Nazareth L."/>
            <person name="Reid J."/>
            <person name="Worley K."/>
            <person name="Petrosino J."/>
            <person name="Highlander S."/>
            <person name="Gibbs R."/>
        </authorList>
    </citation>
    <scope>NUCLEOTIDE SEQUENCE [LARGE SCALE GENOMIC DNA]</scope>
    <source>
        <strain evidence="2 3">ATCC BAA-1200</strain>
    </source>
</reference>
<dbReference type="InterPro" id="IPR029058">
    <property type="entry name" value="AB_hydrolase_fold"/>
</dbReference>
<dbReference type="Proteomes" id="UP000004105">
    <property type="component" value="Unassembled WGS sequence"/>
</dbReference>
<sequence>MDKAAPAPVKSRALRTGAQVAGKIRMNQPETLTVAGPAGGLETICLPAQGAERGVAVINHPNPLQGGTNTNKVIQTAAKALCRMGFHCYLPNLRGVGGSAGEHDYGHGETADCTAVIDFARSRHPQAGKLVIAGFSFGGYVALFAAQQRRPDLLLLVAPAVRHYDREREPDAPDPVRTLLIHGETDDVVKLQQSLDWAAPQDIPVVVVPQAGHFFHGKLIQLRDTVARFAPAVLTA</sequence>
<keyword evidence="3" id="KW-1185">Reference proteome</keyword>
<accession>F2BE62</accession>
<gene>
    <name evidence="2" type="ORF">HMPREF9123_2018</name>
</gene>
<name>F2BE62_9NEIS</name>
<dbReference type="Gene3D" id="3.40.50.1820">
    <property type="entry name" value="alpha/beta hydrolase"/>
    <property type="match status" value="1"/>
</dbReference>
<dbReference type="HOGENOM" id="CLU_086287_1_0_4"/>
<protein>
    <submittedName>
        <fullName evidence="2">Esterase/lipase/thioesterase</fullName>
    </submittedName>
</protein>
<dbReference type="SUPFAM" id="SSF53474">
    <property type="entry name" value="alpha/beta-Hydrolases"/>
    <property type="match status" value="1"/>
</dbReference>
<comment type="caution">
    <text evidence="2">The sequence shown here is derived from an EMBL/GenBank/DDBJ whole genome shotgun (WGS) entry which is preliminary data.</text>
</comment>
<dbReference type="STRING" id="267212.GCA_001063965_00491"/>
<dbReference type="PANTHER" id="PTHR42103:SF2">
    <property type="entry name" value="AB HYDROLASE-1 DOMAIN-CONTAINING PROTEIN"/>
    <property type="match status" value="1"/>
</dbReference>
<dbReference type="InterPro" id="IPR022742">
    <property type="entry name" value="Hydrolase_4"/>
</dbReference>
<dbReference type="PANTHER" id="PTHR42103">
    <property type="entry name" value="ALPHA/BETA-HYDROLASES SUPERFAMILY PROTEIN"/>
    <property type="match status" value="1"/>
</dbReference>